<dbReference type="SMART" id="SM00474">
    <property type="entry name" value="35EXOc"/>
    <property type="match status" value="1"/>
</dbReference>
<evidence type="ECO:0000256" key="10">
    <source>
        <dbReference type="SAM" id="MobiDB-lite"/>
    </source>
</evidence>
<keyword evidence="6" id="KW-0460">Magnesium</keyword>
<dbReference type="PANTHER" id="PTHR13620:SF109">
    <property type="entry name" value="3'-5' EXONUCLEASE"/>
    <property type="match status" value="1"/>
</dbReference>
<dbReference type="EMBL" id="JADNYJ010000087">
    <property type="protein sequence ID" value="KAF8887964.1"/>
    <property type="molecule type" value="Genomic_DNA"/>
</dbReference>
<dbReference type="CDD" id="cd06141">
    <property type="entry name" value="WRN_exo"/>
    <property type="match status" value="1"/>
</dbReference>
<dbReference type="GO" id="GO:0006139">
    <property type="term" value="P:nucleobase-containing compound metabolic process"/>
    <property type="evidence" value="ECO:0007669"/>
    <property type="project" value="InterPro"/>
</dbReference>
<comment type="caution">
    <text evidence="12">The sequence shown here is derived from an EMBL/GenBank/DDBJ whole genome shotgun (WGS) entry which is preliminary data.</text>
</comment>
<sequence>MSEAVLPPPLPSQAPLIDKSLPRPAPTLAYSWREYNPQAKLLYIRDHQHANVELARLGSGPQALGFDLEWKPIFYRGARENPVALVQLANNSTIFLLQLTAMKEFPSKLAEILANPLIVKAGVAVQNDADKICKDWGVSMYNCVDLSLLARTVDNARWQGKYNSSLGLARLIESYEYRLMEKGKITRSNWEAHLNLTQLEYASNDAHAGYILYKKMESMALSLPYSSDSAWYSFNMVSGRFLTSDGLHWNAKNPYYDPGPPPLRKPPRQSADVSHAEGQSSNGPPSNRKTMKNARRPSTSRFQLSTTSCPRPSFETIKNGTFGLWDYGVPVY</sequence>
<comment type="subcellular location">
    <subcellularLocation>
        <location evidence="1">Nucleus</location>
    </subcellularLocation>
</comment>
<keyword evidence="7" id="KW-0539">Nucleus</keyword>
<keyword evidence="5" id="KW-0269">Exonuclease</keyword>
<evidence type="ECO:0000256" key="8">
    <source>
        <dbReference type="ARBA" id="ARBA00040531"/>
    </source>
</evidence>
<dbReference type="GO" id="GO:0005634">
    <property type="term" value="C:nucleus"/>
    <property type="evidence" value="ECO:0007669"/>
    <property type="project" value="UniProtKB-SubCell"/>
</dbReference>
<evidence type="ECO:0000256" key="5">
    <source>
        <dbReference type="ARBA" id="ARBA00022839"/>
    </source>
</evidence>
<dbReference type="InterPro" id="IPR012337">
    <property type="entry name" value="RNaseH-like_sf"/>
</dbReference>
<evidence type="ECO:0000256" key="3">
    <source>
        <dbReference type="ARBA" id="ARBA00022723"/>
    </source>
</evidence>
<accession>A0A9P5NFQ2</accession>
<evidence type="ECO:0000256" key="4">
    <source>
        <dbReference type="ARBA" id="ARBA00022801"/>
    </source>
</evidence>
<dbReference type="Proteomes" id="UP000724874">
    <property type="component" value="Unassembled WGS sequence"/>
</dbReference>
<reference evidence="12" key="1">
    <citation type="submission" date="2020-11" db="EMBL/GenBank/DDBJ databases">
        <authorList>
            <consortium name="DOE Joint Genome Institute"/>
            <person name="Ahrendt S."/>
            <person name="Riley R."/>
            <person name="Andreopoulos W."/>
            <person name="LaButti K."/>
            <person name="Pangilinan J."/>
            <person name="Ruiz-duenas F.J."/>
            <person name="Barrasa J.M."/>
            <person name="Sanchez-Garcia M."/>
            <person name="Camarero S."/>
            <person name="Miyauchi S."/>
            <person name="Serrano A."/>
            <person name="Linde D."/>
            <person name="Babiker R."/>
            <person name="Drula E."/>
            <person name="Ayuso-Fernandez I."/>
            <person name="Pacheco R."/>
            <person name="Padilla G."/>
            <person name="Ferreira P."/>
            <person name="Barriuso J."/>
            <person name="Kellner H."/>
            <person name="Castanera R."/>
            <person name="Alfaro M."/>
            <person name="Ramirez L."/>
            <person name="Pisabarro A.G."/>
            <person name="Kuo A."/>
            <person name="Tritt A."/>
            <person name="Lipzen A."/>
            <person name="He G."/>
            <person name="Yan M."/>
            <person name="Ng V."/>
            <person name="Cullen D."/>
            <person name="Martin F."/>
            <person name="Rosso M.-N."/>
            <person name="Henrissat B."/>
            <person name="Hibbett D."/>
            <person name="Martinez A.T."/>
            <person name="Grigoriev I.V."/>
        </authorList>
    </citation>
    <scope>NUCLEOTIDE SEQUENCE</scope>
    <source>
        <strain evidence="12">AH 44721</strain>
    </source>
</reference>
<dbReference type="Pfam" id="PF01612">
    <property type="entry name" value="DNA_pol_A_exo1"/>
    <property type="match status" value="1"/>
</dbReference>
<protein>
    <recommendedName>
        <fullName evidence="8">3'-5' exonuclease</fullName>
    </recommendedName>
    <alternativeName>
        <fullName evidence="9">Werner Syndrome-like exonuclease</fullName>
    </alternativeName>
</protein>
<dbReference type="GO" id="GO:0008408">
    <property type="term" value="F:3'-5' exonuclease activity"/>
    <property type="evidence" value="ECO:0007669"/>
    <property type="project" value="InterPro"/>
</dbReference>
<dbReference type="PANTHER" id="PTHR13620">
    <property type="entry name" value="3-5 EXONUCLEASE"/>
    <property type="match status" value="1"/>
</dbReference>
<evidence type="ECO:0000256" key="6">
    <source>
        <dbReference type="ARBA" id="ARBA00022842"/>
    </source>
</evidence>
<evidence type="ECO:0000256" key="2">
    <source>
        <dbReference type="ARBA" id="ARBA00022722"/>
    </source>
</evidence>
<feature type="region of interest" description="Disordered" evidence="10">
    <location>
        <begin position="253"/>
        <end position="310"/>
    </location>
</feature>
<feature type="domain" description="3'-5' exonuclease" evidence="11">
    <location>
        <begin position="41"/>
        <end position="221"/>
    </location>
</feature>
<evidence type="ECO:0000256" key="9">
    <source>
        <dbReference type="ARBA" id="ARBA00042761"/>
    </source>
</evidence>
<evidence type="ECO:0000256" key="1">
    <source>
        <dbReference type="ARBA" id="ARBA00004123"/>
    </source>
</evidence>
<dbReference type="InterPro" id="IPR036397">
    <property type="entry name" value="RNaseH_sf"/>
</dbReference>
<keyword evidence="4" id="KW-0378">Hydrolase</keyword>
<dbReference type="Gene3D" id="3.30.420.10">
    <property type="entry name" value="Ribonuclease H-like superfamily/Ribonuclease H"/>
    <property type="match status" value="1"/>
</dbReference>
<keyword evidence="2" id="KW-0540">Nuclease</keyword>
<dbReference type="InterPro" id="IPR051132">
    <property type="entry name" value="3-5_Exonuclease_domain"/>
</dbReference>
<feature type="compositionally biased region" description="Polar residues" evidence="10">
    <location>
        <begin position="277"/>
        <end position="288"/>
    </location>
</feature>
<dbReference type="OrthoDB" id="1920326at2759"/>
<evidence type="ECO:0000256" key="7">
    <source>
        <dbReference type="ARBA" id="ARBA00023242"/>
    </source>
</evidence>
<evidence type="ECO:0000313" key="12">
    <source>
        <dbReference type="EMBL" id="KAF8887964.1"/>
    </source>
</evidence>
<proteinExistence type="predicted"/>
<keyword evidence="3" id="KW-0479">Metal-binding</keyword>
<evidence type="ECO:0000313" key="13">
    <source>
        <dbReference type="Proteomes" id="UP000724874"/>
    </source>
</evidence>
<dbReference type="GO" id="GO:0003676">
    <property type="term" value="F:nucleic acid binding"/>
    <property type="evidence" value="ECO:0007669"/>
    <property type="project" value="InterPro"/>
</dbReference>
<keyword evidence="13" id="KW-1185">Reference proteome</keyword>
<dbReference type="SUPFAM" id="SSF53098">
    <property type="entry name" value="Ribonuclease H-like"/>
    <property type="match status" value="1"/>
</dbReference>
<name>A0A9P5NFQ2_GYMJU</name>
<evidence type="ECO:0000259" key="11">
    <source>
        <dbReference type="SMART" id="SM00474"/>
    </source>
</evidence>
<dbReference type="InterPro" id="IPR002562">
    <property type="entry name" value="3'-5'_exonuclease_dom"/>
</dbReference>
<feature type="compositionally biased region" description="Polar residues" evidence="10">
    <location>
        <begin position="296"/>
        <end position="310"/>
    </location>
</feature>
<dbReference type="GO" id="GO:0046872">
    <property type="term" value="F:metal ion binding"/>
    <property type="evidence" value="ECO:0007669"/>
    <property type="project" value="UniProtKB-KW"/>
</dbReference>
<dbReference type="AlphaFoldDB" id="A0A9P5NFQ2"/>
<gene>
    <name evidence="12" type="ORF">CPB84DRAFT_1849737</name>
</gene>
<organism evidence="12 13">
    <name type="scientific">Gymnopilus junonius</name>
    <name type="common">Spectacular rustgill mushroom</name>
    <name type="synonym">Gymnopilus spectabilis subsp. junonius</name>
    <dbReference type="NCBI Taxonomy" id="109634"/>
    <lineage>
        <taxon>Eukaryota</taxon>
        <taxon>Fungi</taxon>
        <taxon>Dikarya</taxon>
        <taxon>Basidiomycota</taxon>
        <taxon>Agaricomycotina</taxon>
        <taxon>Agaricomycetes</taxon>
        <taxon>Agaricomycetidae</taxon>
        <taxon>Agaricales</taxon>
        <taxon>Agaricineae</taxon>
        <taxon>Hymenogastraceae</taxon>
        <taxon>Gymnopilus</taxon>
    </lineage>
</organism>